<proteinExistence type="inferred from homology"/>
<gene>
    <name evidence="3" type="ORF">BCF74_11869</name>
</gene>
<protein>
    <submittedName>
        <fullName evidence="3">Acyl dehydratase</fullName>
    </submittedName>
</protein>
<dbReference type="InterPro" id="IPR029069">
    <property type="entry name" value="HotDog_dom_sf"/>
</dbReference>
<dbReference type="SUPFAM" id="SSF54637">
    <property type="entry name" value="Thioesterase/thiol ester dehydrase-isomerase"/>
    <property type="match status" value="2"/>
</dbReference>
<evidence type="ECO:0000259" key="2">
    <source>
        <dbReference type="Pfam" id="PF01575"/>
    </source>
</evidence>
<dbReference type="PANTHER" id="PTHR43841:SF3">
    <property type="entry name" value="(3R)-HYDROXYACYL-ACP DEHYDRATASE SUBUNIT HADB"/>
    <property type="match status" value="1"/>
</dbReference>
<dbReference type="GO" id="GO:0006633">
    <property type="term" value="P:fatty acid biosynthetic process"/>
    <property type="evidence" value="ECO:0007669"/>
    <property type="project" value="InterPro"/>
</dbReference>
<comment type="caution">
    <text evidence="3">The sequence shown here is derived from an EMBL/GenBank/DDBJ whole genome shotgun (WGS) entry which is preliminary data.</text>
</comment>
<dbReference type="PANTHER" id="PTHR43841">
    <property type="entry name" value="3-HYDROXYACYL-THIOESTER DEHYDRATASE HTDX-RELATED"/>
    <property type="match status" value="1"/>
</dbReference>
<dbReference type="OrthoDB" id="9774179at2"/>
<dbReference type="RefSeq" id="WP_106298091.1">
    <property type="nucleotide sequence ID" value="NZ_PVTI01000018.1"/>
</dbReference>
<dbReference type="Gene3D" id="3.10.129.10">
    <property type="entry name" value="Hotdog Thioesterase"/>
    <property type="match status" value="1"/>
</dbReference>
<dbReference type="AlphaFoldDB" id="A0A2T0UFM4"/>
<dbReference type="GO" id="GO:0005835">
    <property type="term" value="C:fatty acid synthase complex"/>
    <property type="evidence" value="ECO:0007669"/>
    <property type="project" value="InterPro"/>
</dbReference>
<organism evidence="3 4">
    <name type="scientific">Knoellia remsis</name>
    <dbReference type="NCBI Taxonomy" id="407159"/>
    <lineage>
        <taxon>Bacteria</taxon>
        <taxon>Bacillati</taxon>
        <taxon>Actinomycetota</taxon>
        <taxon>Actinomycetes</taxon>
        <taxon>Micrococcales</taxon>
        <taxon>Intrasporangiaceae</taxon>
        <taxon>Knoellia</taxon>
    </lineage>
</organism>
<feature type="domain" description="MaoC-like" evidence="2">
    <location>
        <begin position="195"/>
        <end position="273"/>
    </location>
</feature>
<dbReference type="InterPro" id="IPR003965">
    <property type="entry name" value="Fatty_acid_synthase"/>
</dbReference>
<sequence length="294" mass="31628">MTEPTSSSVATRPQETFSSAPSLAKVFVKAAMSGKKSGSTLPATELALTGHAVDREHLLRYQRLCGFPVDDVLPHTYPHILGFPLQAELMGRSSFPLPLAGLVHVENTITVRRTLTDDDVLDIAVHAEDLRDHPKGRQVDLVTEVTVDGEPVWSGRSTYLARGKGNPDAERGTEAPPIPKGVAAAQWRLPGDLGRQYAAVSGDVNPIHLHPLTAKAMGFPKAIAHGMWTYARALSALGRGANGPSTSHVWFKKPVLLPGKVDFVVDRSGEPVVAGLRSTRKPETEHLVLTLETA</sequence>
<evidence type="ECO:0000313" key="4">
    <source>
        <dbReference type="Proteomes" id="UP000237822"/>
    </source>
</evidence>
<dbReference type="InterPro" id="IPR002539">
    <property type="entry name" value="MaoC-like_dom"/>
</dbReference>
<name>A0A2T0UFM4_9MICO</name>
<dbReference type="EMBL" id="PVTI01000018">
    <property type="protein sequence ID" value="PRY56674.1"/>
    <property type="molecule type" value="Genomic_DNA"/>
</dbReference>
<dbReference type="GO" id="GO:0004312">
    <property type="term" value="F:fatty acid synthase activity"/>
    <property type="evidence" value="ECO:0007669"/>
    <property type="project" value="InterPro"/>
</dbReference>
<dbReference type="PRINTS" id="PR01483">
    <property type="entry name" value="FASYNTHASE"/>
</dbReference>
<accession>A0A2T0UFM4</accession>
<evidence type="ECO:0000256" key="1">
    <source>
        <dbReference type="ARBA" id="ARBA00005254"/>
    </source>
</evidence>
<reference evidence="3 4" key="1">
    <citation type="submission" date="2018-03" db="EMBL/GenBank/DDBJ databases">
        <title>Genomic Encyclopedia of Archaeal and Bacterial Type Strains, Phase II (KMG-II): from individual species to whole genera.</title>
        <authorList>
            <person name="Goeker M."/>
        </authorList>
    </citation>
    <scope>NUCLEOTIDE SEQUENCE [LARGE SCALE GENOMIC DNA]</scope>
    <source>
        <strain evidence="3 4">ATCC BAA-1496</strain>
    </source>
</reference>
<keyword evidence="4" id="KW-1185">Reference proteome</keyword>
<dbReference type="Pfam" id="PF01575">
    <property type="entry name" value="MaoC_dehydratas"/>
    <property type="match status" value="1"/>
</dbReference>
<dbReference type="Proteomes" id="UP000237822">
    <property type="component" value="Unassembled WGS sequence"/>
</dbReference>
<evidence type="ECO:0000313" key="3">
    <source>
        <dbReference type="EMBL" id="PRY56674.1"/>
    </source>
</evidence>
<comment type="similarity">
    <text evidence="1">Belongs to the enoyl-CoA hydratase/isomerase family.</text>
</comment>